<dbReference type="InterPro" id="IPR057027">
    <property type="entry name" value="TPR_mt"/>
</dbReference>
<dbReference type="Pfam" id="PF13041">
    <property type="entry name" value="PPR_2"/>
    <property type="match status" value="1"/>
</dbReference>
<feature type="repeat" description="PPR" evidence="2">
    <location>
        <begin position="599"/>
        <end position="633"/>
    </location>
</feature>
<dbReference type="NCBIfam" id="TIGR00756">
    <property type="entry name" value="PPR"/>
    <property type="match status" value="2"/>
</dbReference>
<feature type="domain" description="Pentatricopeptide repeat-containing protein-mitochondrial" evidence="3">
    <location>
        <begin position="381"/>
        <end position="500"/>
    </location>
</feature>
<dbReference type="AlphaFoldDB" id="A0AAF0TPS4"/>
<proteinExistence type="predicted"/>
<dbReference type="Pfam" id="PF01535">
    <property type="entry name" value="PPR"/>
    <property type="match status" value="1"/>
</dbReference>
<dbReference type="PANTHER" id="PTHR47859:SF1">
    <property type="entry name" value="PENTATRICOPEPTIDE REPEAT-CONTAINING PROTEIN"/>
    <property type="match status" value="1"/>
</dbReference>
<dbReference type="Pfam" id="PF13812">
    <property type="entry name" value="PPR_3"/>
    <property type="match status" value="1"/>
</dbReference>
<evidence type="ECO:0000313" key="5">
    <source>
        <dbReference type="Proteomes" id="UP001234989"/>
    </source>
</evidence>
<dbReference type="Proteomes" id="UP001234989">
    <property type="component" value="Chromosome 4"/>
</dbReference>
<evidence type="ECO:0000259" key="3">
    <source>
        <dbReference type="Pfam" id="PF23276"/>
    </source>
</evidence>
<dbReference type="PANTHER" id="PTHR47859">
    <property type="entry name" value="PENTATRICOPEPTIDE REPEAT-CONTAINING PROTEIN"/>
    <property type="match status" value="1"/>
</dbReference>
<accession>A0AAF0TPS4</accession>
<reference evidence="4" key="1">
    <citation type="submission" date="2023-08" db="EMBL/GenBank/DDBJ databases">
        <title>A de novo genome assembly of Solanum verrucosum Schlechtendal, a Mexican diploid species geographically isolated from the other diploid A-genome species in potato relatives.</title>
        <authorList>
            <person name="Hosaka K."/>
        </authorList>
    </citation>
    <scope>NUCLEOTIDE SEQUENCE</scope>
    <source>
        <tissue evidence="4">Young leaves</tissue>
    </source>
</reference>
<name>A0AAF0TPS4_SOLVR</name>
<evidence type="ECO:0000313" key="4">
    <source>
        <dbReference type="EMBL" id="WMV27816.1"/>
    </source>
</evidence>
<dbReference type="EMBL" id="CP133615">
    <property type="protein sequence ID" value="WMV27816.1"/>
    <property type="molecule type" value="Genomic_DNA"/>
</dbReference>
<organism evidence="4 5">
    <name type="scientific">Solanum verrucosum</name>
    <dbReference type="NCBI Taxonomy" id="315347"/>
    <lineage>
        <taxon>Eukaryota</taxon>
        <taxon>Viridiplantae</taxon>
        <taxon>Streptophyta</taxon>
        <taxon>Embryophyta</taxon>
        <taxon>Tracheophyta</taxon>
        <taxon>Spermatophyta</taxon>
        <taxon>Magnoliopsida</taxon>
        <taxon>eudicotyledons</taxon>
        <taxon>Gunneridae</taxon>
        <taxon>Pentapetalae</taxon>
        <taxon>asterids</taxon>
        <taxon>lamiids</taxon>
        <taxon>Solanales</taxon>
        <taxon>Solanaceae</taxon>
        <taxon>Solanoideae</taxon>
        <taxon>Solaneae</taxon>
        <taxon>Solanum</taxon>
    </lineage>
</organism>
<evidence type="ECO:0000256" key="2">
    <source>
        <dbReference type="PROSITE-ProRule" id="PRU00708"/>
    </source>
</evidence>
<feature type="repeat" description="PPR" evidence="2">
    <location>
        <begin position="634"/>
        <end position="668"/>
    </location>
</feature>
<feature type="repeat" description="PPR" evidence="2">
    <location>
        <begin position="477"/>
        <end position="511"/>
    </location>
</feature>
<evidence type="ECO:0000256" key="1">
    <source>
        <dbReference type="ARBA" id="ARBA00022737"/>
    </source>
</evidence>
<protein>
    <recommendedName>
        <fullName evidence="3">Pentatricopeptide repeat-containing protein-mitochondrial domain-containing protein</fullName>
    </recommendedName>
</protein>
<keyword evidence="5" id="KW-1185">Reference proteome</keyword>
<keyword evidence="1" id="KW-0677">Repeat</keyword>
<dbReference type="InterPro" id="IPR002885">
    <property type="entry name" value="PPR_rpt"/>
</dbReference>
<gene>
    <name evidence="4" type="ORF">MTR67_021201</name>
</gene>
<dbReference type="Gene3D" id="1.25.40.10">
    <property type="entry name" value="Tetratricopeptide repeat domain"/>
    <property type="match status" value="4"/>
</dbReference>
<sequence length="852" mass="95253">MKSPLLVLTGVETSFFSDSQRKQKTRVAGNTVLAGGPSCTRSGSIEKMPKLISKVRASLIVQRFSKLTAIRNGGKEVGDYIQAMRTFTTSNGHVGELVSRSGQKQIVDALVLGERGRAVSLLYEFSLGNNKLSADDFASILQSCARLPDPLFVMETWKIMEEKEINISDKCYSLAVRALCKGGYLKEALSLMSIMGENTNCYSMLPIYNNFLAACYETQTVDYANECMDLMDHQMVGKNEITYAQLLKLAVLQQNLSAVHEIWKECSKFYSLSPLSLRKFIWSFTELRDLNSAHTALQHMVRLAFRENSYISRTAEGRFCDLRLDIPAPSSGNWSSIDVSLDTVSSNIDMERQSLGSMETNTARKTLSASVMKLLRWSFNDVMHACAQVQNCDLAEQLMLQMQTLGLQPSGSTYDGFIRAIATTRGFSDGVEVLKVMQEKNIKPHDSTLAVLAVMCSRELELNLAEAFLDEMSKIHNPRPYNAFLEACDVLDRPERAVQILAKMKRLNLQPNIRTYELLFSLFGNVNAPYEEGNMLSQVDVAKRINTIEMDMMKNGIQHSHLSLRNVLKALGTEGMVKELIQYLRAAENRFSRYDTYMITPVYNTVLHSLVEAKESQMATQIFKSMVSSGVSPDAATYNIMIDGCSIVGCFRSALALISMMFRSGFNPQAVTLTGLLKILLRSEDFDGALELLNQGISEGIQLDVLLYNTIFQVAAEKGRIDVIELIVEHMHLQGVLPDPSTCSHVFAAYVDHGFYNTAMEALQVLSVRMIAGVDKDTDEKRTELENLVLGEDSEDEPQILETFKDSKEYLTVALLQLRWCAILGYPVYWSPSDSQWARRLSSNLASTNGLL</sequence>
<dbReference type="InterPro" id="IPR011990">
    <property type="entry name" value="TPR-like_helical_dom_sf"/>
</dbReference>
<dbReference type="PROSITE" id="PS51375">
    <property type="entry name" value="PPR"/>
    <property type="match status" value="3"/>
</dbReference>
<dbReference type="Pfam" id="PF23276">
    <property type="entry name" value="TPR_24"/>
    <property type="match status" value="1"/>
</dbReference>